<evidence type="ECO:0000313" key="8">
    <source>
        <dbReference type="Proteomes" id="UP000469559"/>
    </source>
</evidence>
<comment type="caution">
    <text evidence="7">The sequence shown here is derived from an EMBL/GenBank/DDBJ whole genome shotgun (WGS) entry which is preliminary data.</text>
</comment>
<feature type="transmembrane region" description="Helical" evidence="6">
    <location>
        <begin position="31"/>
        <end position="50"/>
    </location>
</feature>
<reference evidence="7 8" key="1">
    <citation type="submission" date="2018-05" db="EMBL/GenBank/DDBJ databases">
        <title>Whole genome sequencing for identification of molecular markers to develop diagnostic detection tools for the regulated plant pathogen Lachnellula willkommii.</title>
        <authorList>
            <person name="Giroux E."/>
            <person name="Bilodeau G."/>
        </authorList>
    </citation>
    <scope>NUCLEOTIDE SEQUENCE [LARGE SCALE GENOMIC DNA]</scope>
    <source>
        <strain evidence="7 8">CBS 203.66</strain>
    </source>
</reference>
<dbReference type="Pfam" id="PF02535">
    <property type="entry name" value="Zip"/>
    <property type="match status" value="1"/>
</dbReference>
<keyword evidence="3 6" id="KW-1133">Transmembrane helix</keyword>
<dbReference type="EMBL" id="QGMF01000357">
    <property type="protein sequence ID" value="TVY16518.1"/>
    <property type="molecule type" value="Genomic_DNA"/>
</dbReference>
<protein>
    <submittedName>
        <fullName evidence="7">Histidine-rich membrane protein KE4-like protein</fullName>
    </submittedName>
</protein>
<evidence type="ECO:0000256" key="4">
    <source>
        <dbReference type="ARBA" id="ARBA00023136"/>
    </source>
</evidence>
<name>A0A8T9B9D0_9HELO</name>
<sequence>MLTYASWPGPGSGVLSNISILNTTAIMATTFFHPRRVAVLLLVAVVYVYAEKHAASIASMSIPEIESKLQECPLVQDLNNYKIATSPQTSTLTSRIFAVLFPGTPAVNALLATLYISGPPNFLLALCPPNIDPASLSVMVAFAVGGLLGDTLFHLLPEIFLGEDAPEHVRFVLVEPNKNLLLGVAIMVGFVTFVAMDKGLRIATGGEGGHDHSHAAVEVVRPAAITSAIEASPAKSTRSRKKESGTNGKASLELVKENENEKEINASVKLAGYLNLIADFTHNITDGLAMASSFYASPTIGATTTVAVFFHEIPHEVGDFALLIQSGFSKRAAMGAQFVTALGALLGTVIGIAVQEYGGNSSQGSDGRFDGLLGTSLTWGDMLLPFTAGTFLYVGTVAVIPELLETGKDRGAELKKTAQQFAAMATGAGIML</sequence>
<feature type="transmembrane region" description="Helical" evidence="6">
    <location>
        <begin position="332"/>
        <end position="354"/>
    </location>
</feature>
<proteinExistence type="predicted"/>
<dbReference type="GO" id="GO:0006882">
    <property type="term" value="P:intracellular zinc ion homeostasis"/>
    <property type="evidence" value="ECO:0007669"/>
    <property type="project" value="TreeGrafter"/>
</dbReference>
<dbReference type="PANTHER" id="PTHR16950">
    <property type="entry name" value="ZINC TRANSPORTER SLC39A7 HISTIDINE-RICH MEMBRANE PROTEIN KE4"/>
    <property type="match status" value="1"/>
</dbReference>
<dbReference type="PANTHER" id="PTHR16950:SF16">
    <property type="entry name" value="ZINC TRANSPORTER ZIP13"/>
    <property type="match status" value="1"/>
</dbReference>
<evidence type="ECO:0000256" key="1">
    <source>
        <dbReference type="ARBA" id="ARBA00004141"/>
    </source>
</evidence>
<keyword evidence="4 6" id="KW-0472">Membrane</keyword>
<feature type="transmembrane region" description="Helical" evidence="6">
    <location>
        <begin position="180"/>
        <end position="196"/>
    </location>
</feature>
<feature type="transmembrane region" description="Helical" evidence="6">
    <location>
        <begin position="96"/>
        <end position="116"/>
    </location>
</feature>
<keyword evidence="8" id="KW-1185">Reference proteome</keyword>
<organism evidence="7 8">
    <name type="scientific">Lachnellula arida</name>
    <dbReference type="NCBI Taxonomy" id="1316785"/>
    <lineage>
        <taxon>Eukaryota</taxon>
        <taxon>Fungi</taxon>
        <taxon>Dikarya</taxon>
        <taxon>Ascomycota</taxon>
        <taxon>Pezizomycotina</taxon>
        <taxon>Leotiomycetes</taxon>
        <taxon>Helotiales</taxon>
        <taxon>Lachnaceae</taxon>
        <taxon>Lachnellula</taxon>
    </lineage>
</organism>
<dbReference type="Proteomes" id="UP000469559">
    <property type="component" value="Unassembled WGS sequence"/>
</dbReference>
<dbReference type="AlphaFoldDB" id="A0A8T9B9D0"/>
<evidence type="ECO:0000256" key="2">
    <source>
        <dbReference type="ARBA" id="ARBA00022692"/>
    </source>
</evidence>
<feature type="transmembrane region" description="Helical" evidence="6">
    <location>
        <begin position="382"/>
        <end position="400"/>
    </location>
</feature>
<gene>
    <name evidence="7" type="primary">hke-4.1</name>
    <name evidence="7" type="ORF">LARI1_G005616</name>
</gene>
<evidence type="ECO:0000256" key="3">
    <source>
        <dbReference type="ARBA" id="ARBA00022989"/>
    </source>
</evidence>
<comment type="subcellular location">
    <subcellularLocation>
        <location evidence="1">Membrane</location>
        <topology evidence="1">Multi-pass membrane protein</topology>
    </subcellularLocation>
</comment>
<dbReference type="OrthoDB" id="200954at2759"/>
<dbReference type="InterPro" id="IPR003689">
    <property type="entry name" value="ZIP"/>
</dbReference>
<dbReference type="GO" id="GO:0016020">
    <property type="term" value="C:membrane"/>
    <property type="evidence" value="ECO:0007669"/>
    <property type="project" value="UniProtKB-SubCell"/>
</dbReference>
<dbReference type="GO" id="GO:0005385">
    <property type="term" value="F:zinc ion transmembrane transporter activity"/>
    <property type="evidence" value="ECO:0007669"/>
    <property type="project" value="TreeGrafter"/>
</dbReference>
<evidence type="ECO:0000313" key="7">
    <source>
        <dbReference type="EMBL" id="TVY16518.1"/>
    </source>
</evidence>
<keyword evidence="2 6" id="KW-0812">Transmembrane</keyword>
<feature type="region of interest" description="Disordered" evidence="5">
    <location>
        <begin position="231"/>
        <end position="251"/>
    </location>
</feature>
<evidence type="ECO:0000256" key="5">
    <source>
        <dbReference type="SAM" id="MobiDB-lite"/>
    </source>
</evidence>
<accession>A0A8T9B9D0</accession>
<evidence type="ECO:0000256" key="6">
    <source>
        <dbReference type="SAM" id="Phobius"/>
    </source>
</evidence>